<keyword evidence="2" id="KW-0175">Coiled coil</keyword>
<name>A0A327ZE99_9ACTN</name>
<reference evidence="4 5" key="1">
    <citation type="submission" date="2018-06" db="EMBL/GenBank/DDBJ databases">
        <title>Genomic Encyclopedia of Type Strains, Phase III (KMG-III): the genomes of soil and plant-associated and newly described type strains.</title>
        <authorList>
            <person name="Whitman W."/>
        </authorList>
    </citation>
    <scope>NUCLEOTIDE SEQUENCE [LARGE SCALE GENOMIC DNA]</scope>
    <source>
        <strain evidence="4 5">CGMCC 4.7090</strain>
    </source>
</reference>
<feature type="coiled-coil region" evidence="2">
    <location>
        <begin position="164"/>
        <end position="191"/>
    </location>
</feature>
<dbReference type="InterPro" id="IPR003594">
    <property type="entry name" value="HATPase_dom"/>
</dbReference>
<evidence type="ECO:0000256" key="1">
    <source>
        <dbReference type="ARBA" id="ARBA00022777"/>
    </source>
</evidence>
<keyword evidence="5" id="KW-1185">Reference proteome</keyword>
<dbReference type="InterPro" id="IPR003018">
    <property type="entry name" value="GAF"/>
</dbReference>
<dbReference type="Pfam" id="PF01590">
    <property type="entry name" value="GAF"/>
    <property type="match status" value="1"/>
</dbReference>
<feature type="domain" description="Histidine kinase" evidence="3">
    <location>
        <begin position="191"/>
        <end position="406"/>
    </location>
</feature>
<dbReference type="PANTHER" id="PTHR43102">
    <property type="entry name" value="SLR1143 PROTEIN"/>
    <property type="match status" value="1"/>
</dbReference>
<gene>
    <name evidence="4" type="ORF">B0I29_106284</name>
</gene>
<dbReference type="OrthoDB" id="3288697at2"/>
<dbReference type="InterPro" id="IPR005467">
    <property type="entry name" value="His_kinase_dom"/>
</dbReference>
<dbReference type="InterPro" id="IPR029016">
    <property type="entry name" value="GAF-like_dom_sf"/>
</dbReference>
<evidence type="ECO:0000256" key="2">
    <source>
        <dbReference type="SAM" id="Coils"/>
    </source>
</evidence>
<protein>
    <submittedName>
        <fullName evidence="4">GAF domain-containing protein</fullName>
    </submittedName>
</protein>
<dbReference type="EMBL" id="QLMJ01000006">
    <property type="protein sequence ID" value="RAK38014.1"/>
    <property type="molecule type" value="Genomic_DNA"/>
</dbReference>
<keyword evidence="1" id="KW-0808">Transferase</keyword>
<dbReference type="AlphaFoldDB" id="A0A327ZE99"/>
<keyword evidence="1" id="KW-0418">Kinase</keyword>
<evidence type="ECO:0000313" key="5">
    <source>
        <dbReference type="Proteomes" id="UP000249341"/>
    </source>
</evidence>
<dbReference type="Proteomes" id="UP000249341">
    <property type="component" value="Unassembled WGS sequence"/>
</dbReference>
<dbReference type="SUPFAM" id="SSF55874">
    <property type="entry name" value="ATPase domain of HSP90 chaperone/DNA topoisomerase II/histidine kinase"/>
    <property type="match status" value="1"/>
</dbReference>
<dbReference type="Pfam" id="PF02518">
    <property type="entry name" value="HATPase_c"/>
    <property type="match status" value="1"/>
</dbReference>
<dbReference type="RefSeq" id="WP_111649899.1">
    <property type="nucleotide sequence ID" value="NZ_JACHWI010000005.1"/>
</dbReference>
<dbReference type="Gene3D" id="3.30.565.10">
    <property type="entry name" value="Histidine kinase-like ATPase, C-terminal domain"/>
    <property type="match status" value="1"/>
</dbReference>
<evidence type="ECO:0000313" key="4">
    <source>
        <dbReference type="EMBL" id="RAK38014.1"/>
    </source>
</evidence>
<dbReference type="PROSITE" id="PS50109">
    <property type="entry name" value="HIS_KIN"/>
    <property type="match status" value="1"/>
</dbReference>
<dbReference type="SMART" id="SM00065">
    <property type="entry name" value="GAF"/>
    <property type="match status" value="1"/>
</dbReference>
<dbReference type="PANTHER" id="PTHR43102:SF2">
    <property type="entry name" value="GAF DOMAIN-CONTAINING PROTEIN"/>
    <property type="match status" value="1"/>
</dbReference>
<accession>A0A327ZE99</accession>
<proteinExistence type="predicted"/>
<dbReference type="GO" id="GO:0016301">
    <property type="term" value="F:kinase activity"/>
    <property type="evidence" value="ECO:0007669"/>
    <property type="project" value="UniProtKB-KW"/>
</dbReference>
<dbReference type="InterPro" id="IPR036890">
    <property type="entry name" value="HATPase_C_sf"/>
</dbReference>
<organism evidence="4 5">
    <name type="scientific">Actinoplanes lutulentus</name>
    <dbReference type="NCBI Taxonomy" id="1287878"/>
    <lineage>
        <taxon>Bacteria</taxon>
        <taxon>Bacillati</taxon>
        <taxon>Actinomycetota</taxon>
        <taxon>Actinomycetes</taxon>
        <taxon>Micromonosporales</taxon>
        <taxon>Micromonosporaceae</taxon>
        <taxon>Actinoplanes</taxon>
    </lineage>
</organism>
<sequence>MKAPLPDNEIERLAALYSLDILDSPPEKDFDDIVALAASVCEAPVAMVSLVDADRQWAKASTGAAPAGSALAETARDVSFCAHAILSRDLLIVPDAREDARFADNPSVTAEGGVRFYAGAPLMTTDGFALGTLCVLDTVPRRLDNEQQQAMRALARQVTAQLELRRYAFALANTTARLQELERRKDDLAGLVGGELRSSLRLMSSYLDRLGDTGFHDAELAELVGRATSAHVRGFRDLIGHLTSMADAGLGGDSLHMRTCDLTRVTQRAVEAVRPIAASKHIWILNQAGGPSLPIIADPVRLEQVLTHLLFAAVKYTPEGGRVRVGTEMESGPTVRLDDMDLPDGLRPDLFPHLYYGAIANPADVPGPDRGLAVAKRILDAHHATVALSDRPGDGTSLHVVFPYAEAAPAEVIRDLAVA</sequence>
<dbReference type="SUPFAM" id="SSF55781">
    <property type="entry name" value="GAF domain-like"/>
    <property type="match status" value="1"/>
</dbReference>
<evidence type="ECO:0000259" key="3">
    <source>
        <dbReference type="PROSITE" id="PS50109"/>
    </source>
</evidence>
<dbReference type="Gene3D" id="3.30.450.40">
    <property type="match status" value="1"/>
</dbReference>
<comment type="caution">
    <text evidence="4">The sequence shown here is derived from an EMBL/GenBank/DDBJ whole genome shotgun (WGS) entry which is preliminary data.</text>
</comment>
<dbReference type="SMART" id="SM00387">
    <property type="entry name" value="HATPase_c"/>
    <property type="match status" value="1"/>
</dbReference>